<evidence type="ECO:0000313" key="4">
    <source>
        <dbReference type="Proteomes" id="UP000187209"/>
    </source>
</evidence>
<dbReference type="AlphaFoldDB" id="A0A1R2BRY1"/>
<reference evidence="3 4" key="1">
    <citation type="submission" date="2016-11" db="EMBL/GenBank/DDBJ databases">
        <title>The macronuclear genome of Stentor coeruleus: a giant cell with tiny introns.</title>
        <authorList>
            <person name="Slabodnick M."/>
            <person name="Ruby J.G."/>
            <person name="Reiff S.B."/>
            <person name="Swart E.C."/>
            <person name="Gosai S."/>
            <person name="Prabakaran S."/>
            <person name="Witkowska E."/>
            <person name="Larue G.E."/>
            <person name="Fisher S."/>
            <person name="Freeman R.M."/>
            <person name="Gunawardena J."/>
            <person name="Chu W."/>
            <person name="Stover N.A."/>
            <person name="Gregory B.D."/>
            <person name="Nowacki M."/>
            <person name="Derisi J."/>
            <person name="Roy S.W."/>
            <person name="Marshall W.F."/>
            <person name="Sood P."/>
        </authorList>
    </citation>
    <scope>NUCLEOTIDE SEQUENCE [LARGE SCALE GENOMIC DNA]</scope>
    <source>
        <strain evidence="3">WM001</strain>
    </source>
</reference>
<comment type="caution">
    <text evidence="3">The sequence shown here is derived from an EMBL/GenBank/DDBJ whole genome shotgun (WGS) entry which is preliminary data.</text>
</comment>
<name>A0A1R2BRY1_9CILI</name>
<evidence type="ECO:0000256" key="1">
    <source>
        <dbReference type="SAM" id="Coils"/>
    </source>
</evidence>
<evidence type="ECO:0000256" key="2">
    <source>
        <dbReference type="SAM" id="Phobius"/>
    </source>
</evidence>
<keyword evidence="2" id="KW-1133">Transmembrane helix</keyword>
<keyword evidence="4" id="KW-1185">Reference proteome</keyword>
<proteinExistence type="predicted"/>
<sequence length="510" mass="59262">MDHRMASYGSKVISPYSPYSMQNYSVTPSPPKSQGRLYKVDRKIADLNEEIFTKRRHNKEAEIIEGLFSIVGSLAEQKNHRNNKPVTPSPVIQTNNSNNTDMASLISSFQRQQDMMFQFMMNMNQNTKRIKKHKNEEIDQASQMEGKYNNIKKDPEGIKKILAELDFNDDGAENYADKERKFKFSVNLSEEEKVQIIKKIDREKKANQVKKDYRLRGIRRFRMIGLIVLFPIYLVSHMLEKKAKFYKENIKNMEEQIEIFKEVTQSWVLKAIKSVLVSTINDPSLDLMMSNKEEDIKSQQINSKIIKLKVRLHGILEGLENVTNEINMPSPFRSFFERYTSNKTFIPLKFLTSFEKSRLEFNEFGGLVNQNDDKKRMMLCLFIISRILIGEILLKPIEAGIPVMKGSKTVVNLKMIGSILQNCLLLNFLKVSRRVGGSSVEETELLKRKRGVKFNSANDDNISEKLFFVTEYEPSYLYISSVIDSIKKRMYIWSGNLQKVCQDSKIRARK</sequence>
<protein>
    <submittedName>
        <fullName evidence="3">Uncharacterized protein</fullName>
    </submittedName>
</protein>
<feature type="transmembrane region" description="Helical" evidence="2">
    <location>
        <begin position="221"/>
        <end position="239"/>
    </location>
</feature>
<feature type="coiled-coil region" evidence="1">
    <location>
        <begin position="236"/>
        <end position="263"/>
    </location>
</feature>
<dbReference type="OrthoDB" id="308058at2759"/>
<keyword evidence="1" id="KW-0175">Coiled coil</keyword>
<accession>A0A1R2BRY1</accession>
<keyword evidence="2" id="KW-0472">Membrane</keyword>
<organism evidence="3 4">
    <name type="scientific">Stentor coeruleus</name>
    <dbReference type="NCBI Taxonomy" id="5963"/>
    <lineage>
        <taxon>Eukaryota</taxon>
        <taxon>Sar</taxon>
        <taxon>Alveolata</taxon>
        <taxon>Ciliophora</taxon>
        <taxon>Postciliodesmatophora</taxon>
        <taxon>Heterotrichea</taxon>
        <taxon>Heterotrichida</taxon>
        <taxon>Stentoridae</taxon>
        <taxon>Stentor</taxon>
    </lineage>
</organism>
<dbReference type="Proteomes" id="UP000187209">
    <property type="component" value="Unassembled WGS sequence"/>
</dbReference>
<dbReference type="EMBL" id="MPUH01000468">
    <property type="protein sequence ID" value="OMJ79506.1"/>
    <property type="molecule type" value="Genomic_DNA"/>
</dbReference>
<evidence type="ECO:0000313" key="3">
    <source>
        <dbReference type="EMBL" id="OMJ79506.1"/>
    </source>
</evidence>
<keyword evidence="2" id="KW-0812">Transmembrane</keyword>
<gene>
    <name evidence="3" type="ORF">SteCoe_20472</name>
</gene>